<feature type="binding site" description="axial binding residue" evidence="1">
    <location>
        <position position="459"/>
    </location>
    <ligand>
        <name>heme</name>
        <dbReference type="ChEBI" id="CHEBI:30413"/>
    </ligand>
    <ligandPart>
        <name>Fe</name>
        <dbReference type="ChEBI" id="CHEBI:18248"/>
    </ligandPart>
</feature>
<proteinExistence type="predicted"/>
<dbReference type="PANTHER" id="PTHR24305:SF168">
    <property type="entry name" value="P450, PUTATIVE (EUROFUNG)-RELATED"/>
    <property type="match status" value="1"/>
</dbReference>
<dbReference type="STRING" id="1182545.A0A072P718"/>
<dbReference type="EMBL" id="AMGV01000007">
    <property type="protein sequence ID" value="KEF55641.1"/>
    <property type="molecule type" value="Genomic_DNA"/>
</dbReference>
<sequence>MLEQIIGPLQASSTKILCLFAVVWLSWIVVTTLVAYNTLQHIPGPPLAAFTNWWWIKAAISGKGHLALKYACDRYGMKVSHEGSIARISPHMVVTSDLELYRKANAHRINDYSRGPWYKAFKMDAERENLFTELNDEKHSLMRAKLSPGYSGKDNPQCEPSINQMVMDVVHLIQRKYLSVRSNIKPLDWAELAQYFTLDVITYLSLGEAFGFVSDDTDKYAYVKSMEDNFPIMNIFSAVPLLSSIARIPTVQANLIPSPKEKTGLGKVKAVARQIIASRFSGEKAERYDMVTSFKNHGLSQLEISDESLFQLLAGSDTTATIVRTGFLSILTHPHIYRKLQAEAVATDVPLETIISHAQALRLPYLQACIKEALRHHPAAAGLLPRVVGPQGDTHDGVYLPPGTEVAFCAWNMHRHNTEVYGADAQIFRPERWLEASPERLAVMEEAHHLVFGNGRFRCMGENIARLELNKIFFEMIRRFDWSLIDVVNPIKKNMNYGLFVQKGMFVRVSELEN</sequence>
<evidence type="ECO:0000256" key="1">
    <source>
        <dbReference type="PIRSR" id="PIRSR602401-1"/>
    </source>
</evidence>
<organism evidence="3 4">
    <name type="scientific">Exophiala aquamarina CBS 119918</name>
    <dbReference type="NCBI Taxonomy" id="1182545"/>
    <lineage>
        <taxon>Eukaryota</taxon>
        <taxon>Fungi</taxon>
        <taxon>Dikarya</taxon>
        <taxon>Ascomycota</taxon>
        <taxon>Pezizomycotina</taxon>
        <taxon>Eurotiomycetes</taxon>
        <taxon>Chaetothyriomycetidae</taxon>
        <taxon>Chaetothyriales</taxon>
        <taxon>Herpotrichiellaceae</taxon>
        <taxon>Exophiala</taxon>
    </lineage>
</organism>
<comment type="caution">
    <text evidence="3">The sequence shown here is derived from an EMBL/GenBank/DDBJ whole genome shotgun (WGS) entry which is preliminary data.</text>
</comment>
<evidence type="ECO:0000256" key="2">
    <source>
        <dbReference type="SAM" id="Phobius"/>
    </source>
</evidence>
<comment type="cofactor">
    <cofactor evidence="1">
        <name>heme</name>
        <dbReference type="ChEBI" id="CHEBI:30413"/>
    </cofactor>
</comment>
<keyword evidence="2" id="KW-1133">Transmembrane helix</keyword>
<dbReference type="OrthoDB" id="3934656at2759"/>
<evidence type="ECO:0000313" key="4">
    <source>
        <dbReference type="Proteomes" id="UP000027920"/>
    </source>
</evidence>
<keyword evidence="1" id="KW-0479">Metal-binding</keyword>
<dbReference type="Proteomes" id="UP000027920">
    <property type="component" value="Unassembled WGS sequence"/>
</dbReference>
<dbReference type="GO" id="GO:0004497">
    <property type="term" value="F:monooxygenase activity"/>
    <property type="evidence" value="ECO:0007669"/>
    <property type="project" value="InterPro"/>
</dbReference>
<dbReference type="AlphaFoldDB" id="A0A072P718"/>
<dbReference type="Pfam" id="PF00067">
    <property type="entry name" value="p450"/>
    <property type="match status" value="1"/>
</dbReference>
<dbReference type="RefSeq" id="XP_013258231.1">
    <property type="nucleotide sequence ID" value="XM_013402777.1"/>
</dbReference>
<dbReference type="PRINTS" id="PR00385">
    <property type="entry name" value="P450"/>
</dbReference>
<evidence type="ECO:0000313" key="3">
    <source>
        <dbReference type="EMBL" id="KEF55641.1"/>
    </source>
</evidence>
<dbReference type="CDD" id="cd11060">
    <property type="entry name" value="CYP57A1-like"/>
    <property type="match status" value="1"/>
</dbReference>
<dbReference type="PRINTS" id="PR00463">
    <property type="entry name" value="EP450I"/>
</dbReference>
<dbReference type="HOGENOM" id="CLU_001570_14_0_1"/>
<keyword evidence="1" id="KW-0349">Heme</keyword>
<dbReference type="SUPFAM" id="SSF48264">
    <property type="entry name" value="Cytochrome P450"/>
    <property type="match status" value="1"/>
</dbReference>
<name>A0A072P718_9EURO</name>
<dbReference type="PANTHER" id="PTHR24305">
    <property type="entry name" value="CYTOCHROME P450"/>
    <property type="match status" value="1"/>
</dbReference>
<feature type="transmembrane region" description="Helical" evidence="2">
    <location>
        <begin position="16"/>
        <end position="36"/>
    </location>
</feature>
<keyword evidence="1" id="KW-0408">Iron</keyword>
<dbReference type="Gene3D" id="1.10.630.10">
    <property type="entry name" value="Cytochrome P450"/>
    <property type="match status" value="1"/>
</dbReference>
<dbReference type="GO" id="GO:0020037">
    <property type="term" value="F:heme binding"/>
    <property type="evidence" value="ECO:0007669"/>
    <property type="project" value="InterPro"/>
</dbReference>
<evidence type="ECO:0008006" key="5">
    <source>
        <dbReference type="Google" id="ProtNLM"/>
    </source>
</evidence>
<dbReference type="InterPro" id="IPR002401">
    <property type="entry name" value="Cyt_P450_E_grp-I"/>
</dbReference>
<dbReference type="VEuPathDB" id="FungiDB:A1O9_08391"/>
<keyword evidence="4" id="KW-1185">Reference proteome</keyword>
<accession>A0A072P718</accession>
<dbReference type="InterPro" id="IPR036396">
    <property type="entry name" value="Cyt_P450_sf"/>
</dbReference>
<dbReference type="GeneID" id="25283304"/>
<dbReference type="GO" id="GO:0016705">
    <property type="term" value="F:oxidoreductase activity, acting on paired donors, with incorporation or reduction of molecular oxygen"/>
    <property type="evidence" value="ECO:0007669"/>
    <property type="project" value="InterPro"/>
</dbReference>
<reference evidence="3 4" key="1">
    <citation type="submission" date="2013-03" db="EMBL/GenBank/DDBJ databases">
        <title>The Genome Sequence of Exophiala aquamarina CBS 119918.</title>
        <authorList>
            <consortium name="The Broad Institute Genomics Platform"/>
            <person name="Cuomo C."/>
            <person name="de Hoog S."/>
            <person name="Gorbushina A."/>
            <person name="Walker B."/>
            <person name="Young S.K."/>
            <person name="Zeng Q."/>
            <person name="Gargeya S."/>
            <person name="Fitzgerald M."/>
            <person name="Haas B."/>
            <person name="Abouelleil A."/>
            <person name="Allen A.W."/>
            <person name="Alvarado L."/>
            <person name="Arachchi H.M."/>
            <person name="Berlin A.M."/>
            <person name="Chapman S.B."/>
            <person name="Gainer-Dewar J."/>
            <person name="Goldberg J."/>
            <person name="Griggs A."/>
            <person name="Gujja S."/>
            <person name="Hansen M."/>
            <person name="Howarth C."/>
            <person name="Imamovic A."/>
            <person name="Ireland A."/>
            <person name="Larimer J."/>
            <person name="McCowan C."/>
            <person name="Murphy C."/>
            <person name="Pearson M."/>
            <person name="Poon T.W."/>
            <person name="Priest M."/>
            <person name="Roberts A."/>
            <person name="Saif S."/>
            <person name="Shea T."/>
            <person name="Sisk P."/>
            <person name="Sykes S."/>
            <person name="Wortman J."/>
            <person name="Nusbaum C."/>
            <person name="Birren B."/>
        </authorList>
    </citation>
    <scope>NUCLEOTIDE SEQUENCE [LARGE SCALE GENOMIC DNA]</scope>
    <source>
        <strain evidence="3 4">CBS 119918</strain>
    </source>
</reference>
<keyword evidence="2" id="KW-0472">Membrane</keyword>
<keyword evidence="2" id="KW-0812">Transmembrane</keyword>
<gene>
    <name evidence="3" type="ORF">A1O9_08391</name>
</gene>
<dbReference type="InterPro" id="IPR050121">
    <property type="entry name" value="Cytochrome_P450_monoxygenase"/>
</dbReference>
<dbReference type="GO" id="GO:0005506">
    <property type="term" value="F:iron ion binding"/>
    <property type="evidence" value="ECO:0007669"/>
    <property type="project" value="InterPro"/>
</dbReference>
<dbReference type="InterPro" id="IPR001128">
    <property type="entry name" value="Cyt_P450"/>
</dbReference>
<protein>
    <recommendedName>
        <fullName evidence="5">Cytochrome P450 oxidoreductase</fullName>
    </recommendedName>
</protein>